<evidence type="ECO:0000259" key="2">
    <source>
        <dbReference type="Pfam" id="PF20789"/>
    </source>
</evidence>
<dbReference type="Gene3D" id="2.40.160.210">
    <property type="entry name" value="Acyl-CoA thioesterase, double hotdog domain"/>
    <property type="match status" value="1"/>
</dbReference>
<evidence type="ECO:0000313" key="4">
    <source>
        <dbReference type="Proteomes" id="UP000295560"/>
    </source>
</evidence>
<evidence type="ECO:0000313" key="3">
    <source>
        <dbReference type="EMBL" id="TCK22359.1"/>
    </source>
</evidence>
<dbReference type="SUPFAM" id="SSF54637">
    <property type="entry name" value="Thioesterase/thiol ester dehydrase-isomerase"/>
    <property type="match status" value="1"/>
</dbReference>
<dbReference type="Pfam" id="PF13622">
    <property type="entry name" value="4HBT_3"/>
    <property type="match status" value="1"/>
</dbReference>
<sequence length="271" mass="28653">MTYFRREVSDGTETLVPEPRARSGWGGRGQIRGTAVSGVLARAAERVAAALDDADAFRPVRWTVDLFRPAALAPTNSAATVVRSGRRIRLVDATLTQDGVAVARGTALLLRTGGGAGTGRVWAAPDEDPPEVPDLEPGEEAMLYFSDGVGWSAEMPEHQNGARKRTWHLPEALVDGEKPSPFVRVATVADSSNLVGSWGSAGIEFINPDLTLTLTRLPDADGGIGLVAEERREDDGIAVLRTSVVDRWGPVGSVLMSTLANGAAAVDFGRS</sequence>
<gene>
    <name evidence="3" type="ORF">EV378_6361</name>
</gene>
<feature type="domain" description="Acyl-CoA thioesterase-like C-terminal" evidence="2">
    <location>
        <begin position="147"/>
        <end position="253"/>
    </location>
</feature>
<dbReference type="InterPro" id="IPR049450">
    <property type="entry name" value="ACOT8-like_C"/>
</dbReference>
<accession>A0A4R1HRE4</accession>
<dbReference type="Pfam" id="PF20789">
    <property type="entry name" value="4HBT_3C"/>
    <property type="match status" value="1"/>
</dbReference>
<evidence type="ECO:0000259" key="1">
    <source>
        <dbReference type="Pfam" id="PF13622"/>
    </source>
</evidence>
<organism evidence="3 4">
    <name type="scientific">Pseudonocardia endophytica</name>
    <dbReference type="NCBI Taxonomy" id="401976"/>
    <lineage>
        <taxon>Bacteria</taxon>
        <taxon>Bacillati</taxon>
        <taxon>Actinomycetota</taxon>
        <taxon>Actinomycetes</taxon>
        <taxon>Pseudonocardiales</taxon>
        <taxon>Pseudonocardiaceae</taxon>
        <taxon>Pseudonocardia</taxon>
    </lineage>
</organism>
<dbReference type="InterPro" id="IPR049449">
    <property type="entry name" value="TesB_ACOT8-like_N"/>
</dbReference>
<dbReference type="Proteomes" id="UP000295560">
    <property type="component" value="Unassembled WGS sequence"/>
</dbReference>
<reference evidence="3 4" key="1">
    <citation type="submission" date="2019-03" db="EMBL/GenBank/DDBJ databases">
        <title>Sequencing the genomes of 1000 actinobacteria strains.</title>
        <authorList>
            <person name="Klenk H.-P."/>
        </authorList>
    </citation>
    <scope>NUCLEOTIDE SEQUENCE [LARGE SCALE GENOMIC DNA]</scope>
    <source>
        <strain evidence="3 4">DSM 44969</strain>
    </source>
</reference>
<dbReference type="RefSeq" id="WP_165922573.1">
    <property type="nucleotide sequence ID" value="NZ_SMFZ01000002.1"/>
</dbReference>
<dbReference type="EMBL" id="SMFZ01000002">
    <property type="protein sequence ID" value="TCK22359.1"/>
    <property type="molecule type" value="Genomic_DNA"/>
</dbReference>
<feature type="domain" description="Acyl-CoA thioesterase-like N-terminal HotDog" evidence="1">
    <location>
        <begin position="23"/>
        <end position="108"/>
    </location>
</feature>
<dbReference type="InterPro" id="IPR042171">
    <property type="entry name" value="Acyl-CoA_hotdog"/>
</dbReference>
<proteinExistence type="predicted"/>
<dbReference type="InterPro" id="IPR029069">
    <property type="entry name" value="HotDog_dom_sf"/>
</dbReference>
<protein>
    <submittedName>
        <fullName evidence="3">Thioesterase superfamily protein</fullName>
    </submittedName>
</protein>
<keyword evidence="4" id="KW-1185">Reference proteome</keyword>
<dbReference type="AlphaFoldDB" id="A0A4R1HRE4"/>
<comment type="caution">
    <text evidence="3">The sequence shown here is derived from an EMBL/GenBank/DDBJ whole genome shotgun (WGS) entry which is preliminary data.</text>
</comment>
<name>A0A4R1HRE4_PSEEN</name>